<dbReference type="Pfam" id="PF13191">
    <property type="entry name" value="AAA_16"/>
    <property type="match status" value="1"/>
</dbReference>
<dbReference type="SUPFAM" id="SSF50998">
    <property type="entry name" value="Quinoprotein alcohol dehydrogenase-like"/>
    <property type="match status" value="1"/>
</dbReference>
<keyword evidence="5" id="KW-0677">Repeat</keyword>
<dbReference type="InterPro" id="IPR041664">
    <property type="entry name" value="AAA_16"/>
</dbReference>
<sequence length="1410" mass="152881">MFDLIGKTLGNYLISERIGRGGMATVYKARQQIVNREVAIKVMNDRAEPESPAYQRFLRELQIIANLEHLHILPIYDYGHVDGFPYIVMRYLDGGSLNSRVRAKNLSLADIERLVAQIAAALDHAHAKGVIHRDLKPHNVLLDRQGNAYLCDFGIAKLSGSQGLTRTGEALGTPAYMPPEQWQGLLTTPQTDIYALGVILFEMLTGEPPFEAENVFSLMYKHLHDLPPLLGAYRTDLPPAVDGVIQRALAKLPADRFQTASALAQAFSDALRATQERQAIVVQARRSTGSLKAVSPEPTAKYKAPELFVEHSWALEAFQGWRSDRSAPPVLYVVGAHGIGKSTLMRRLAELVGQRAVRYELSSDQVRSLDPRNFVDSLAWQLSAFLPARPEEPTGDALREVLMEPLEIFESRVLAPLSQLPPEPPIFLFIDALEAAFEHTGGTIVDLVRAMLQNFPEALRLVVASAPHPELELLFRNARCLALRADNNEDRNALYATLSAHFAALMPNLSSGDVDLSALIEKAQGNPLYLNVVTACLAYGQLTLADLEELPSGLDALWQMLLARLSAEDSKPIYLLAAARAPLPNRLLALLLSLEPSALSSHLALLRPLLQEAADRSAWQLTHGALRYWLLENAADRVRAAHKHLVSALQRADPEAMELYALQHLPAHALRAEGGMAAFALLTDIAFLAARLKRVSVAHVLDDLLEARLTLRAEGHLAQAAALEHVAQAVQHAIPSIGGDINALFSQLYNRLRLVPALAESLRQSAARWRGAWLRVLWSPHDEQPPEPLVVWQGAPIIGLAASRALQSAVNRLAVEKKAGANGTTWLAICADGYLRLWLDGMLSHEWLAGEGAATPLACALSADGRFALSASSDGKAHLWDLSSNFCLHTWAHKRAVLGCALSADATLALTAGEDRLLRLWDVQSGALRAEFYAHPAAVTCCAFALGANGMRLAISGDAEGKVRFWHAEGNSLIETLDAHRGAVTACAGLEERHPLVVTGGADGQLCVWDGRSGKLLRRFKGGASAVTSLALAFIGERLLLAAGNDDKALRLWDVQSGRLLARYTGHRAQLKACAIDPSGHLLSGALDGSMRLWYMPDETHKPIEAHGAAVNDLAFTPDSRRVVSASLDRELRIWQAETGELLQTMQGHIGSVNGLAVRADGRMALSAGSDRTVRAWDLDRGAQLRQYGVHNDAVTAVAFSLKPLKIGTMPRSNWLVAAGGMDRAIRLYDAESGQLVLTLRGHRDAVTACLFSPSDELLLSLGKEGSACLWSLAKGELIRSFAALESAYTAAAFHPEGALIVLGMADGTLSVFDRRSGATATFVRNSARIVACGYTPNGELLFSADAAQWLRVYVVRTQQLVATFRAAHAITCADVALNGTRFAIGDVNGGVSVLQLEGQVSGGRRRNLL</sequence>
<feature type="repeat" description="WD" evidence="9">
    <location>
        <begin position="1064"/>
        <end position="1094"/>
    </location>
</feature>
<feature type="repeat" description="WD" evidence="9">
    <location>
        <begin position="1040"/>
        <end position="1063"/>
    </location>
</feature>
<dbReference type="InterPro" id="IPR017441">
    <property type="entry name" value="Protein_kinase_ATP_BS"/>
</dbReference>
<accession>A0A2M8PZ36</accession>
<evidence type="ECO:0000313" key="12">
    <source>
        <dbReference type="EMBL" id="PJF35877.1"/>
    </source>
</evidence>
<dbReference type="CDD" id="cd00200">
    <property type="entry name" value="WD40"/>
    <property type="match status" value="1"/>
</dbReference>
<evidence type="ECO:0000256" key="1">
    <source>
        <dbReference type="ARBA" id="ARBA00012513"/>
    </source>
</evidence>
<feature type="repeat" description="WD" evidence="9">
    <location>
        <begin position="1104"/>
        <end position="1145"/>
    </location>
</feature>
<dbReference type="InterPro" id="IPR008271">
    <property type="entry name" value="Ser/Thr_kinase_AS"/>
</dbReference>
<dbReference type="FunFam" id="1.10.510.10:FF:000021">
    <property type="entry name" value="Serine/threonine protein kinase"/>
    <property type="match status" value="1"/>
</dbReference>
<dbReference type="EMBL" id="PGTM01000101">
    <property type="protein sequence ID" value="PJF35877.1"/>
    <property type="molecule type" value="Genomic_DNA"/>
</dbReference>
<keyword evidence="3 9" id="KW-0853">WD repeat</keyword>
<dbReference type="Proteomes" id="UP000228947">
    <property type="component" value="Unassembled WGS sequence"/>
</dbReference>
<dbReference type="PANTHER" id="PTHR19848">
    <property type="entry name" value="WD40 REPEAT PROTEIN"/>
    <property type="match status" value="1"/>
</dbReference>
<keyword evidence="6 10" id="KW-0547">Nucleotide-binding</keyword>
<dbReference type="PROSITE" id="PS00678">
    <property type="entry name" value="WD_REPEATS_1"/>
    <property type="match status" value="3"/>
</dbReference>
<keyword evidence="2" id="KW-0723">Serine/threonine-protein kinase</keyword>
<accession>A0A2M8PE99</accession>
<dbReference type="InterPro" id="IPR027417">
    <property type="entry name" value="P-loop_NTPase"/>
</dbReference>
<dbReference type="Pfam" id="PF00400">
    <property type="entry name" value="WD40"/>
    <property type="match status" value="10"/>
</dbReference>
<organism evidence="13 14">
    <name type="scientific">Candidatus Thermofonsia Clade 1 bacterium</name>
    <dbReference type="NCBI Taxonomy" id="2364210"/>
    <lineage>
        <taxon>Bacteria</taxon>
        <taxon>Bacillati</taxon>
        <taxon>Chloroflexota</taxon>
        <taxon>Candidatus Thermofontia</taxon>
        <taxon>Candidatus Thermofonsia Clade 1</taxon>
    </lineage>
</organism>
<reference evidence="14 15" key="1">
    <citation type="submission" date="2017-11" db="EMBL/GenBank/DDBJ databases">
        <title>Evolution of Phototrophy in the Chloroflexi Phylum Driven by Horizontal Gene Transfer.</title>
        <authorList>
            <person name="Ward L.M."/>
            <person name="Hemp J."/>
            <person name="Shih P.M."/>
            <person name="Mcglynn S.E."/>
            <person name="Fischer W."/>
        </authorList>
    </citation>
    <scope>NUCLEOTIDE SEQUENCE [LARGE SCALE GENOMIC DNA]</scope>
    <source>
        <strain evidence="13">CP1_1M</strain>
        <strain evidence="12">JP3_13</strain>
    </source>
</reference>
<gene>
    <name evidence="12" type="ORF">CUN49_08305</name>
    <name evidence="13" type="ORF">CUN50_02655</name>
</gene>
<keyword evidence="8 10" id="KW-0067">ATP-binding</keyword>
<evidence type="ECO:0000256" key="8">
    <source>
        <dbReference type="ARBA" id="ARBA00022840"/>
    </source>
</evidence>
<dbReference type="InterPro" id="IPR000719">
    <property type="entry name" value="Prot_kinase_dom"/>
</dbReference>
<name>A0A2M8PZ36_9CHLR</name>
<dbReference type="PROSITE" id="PS50294">
    <property type="entry name" value="WD_REPEATS_REGION"/>
    <property type="match status" value="4"/>
</dbReference>
<keyword evidence="4" id="KW-0808">Transferase</keyword>
<evidence type="ECO:0000256" key="6">
    <source>
        <dbReference type="ARBA" id="ARBA00022741"/>
    </source>
</evidence>
<dbReference type="SUPFAM" id="SSF50978">
    <property type="entry name" value="WD40 repeat-like"/>
    <property type="match status" value="1"/>
</dbReference>
<dbReference type="InterPro" id="IPR019775">
    <property type="entry name" value="WD40_repeat_CS"/>
</dbReference>
<dbReference type="PROSITE" id="PS00108">
    <property type="entry name" value="PROTEIN_KINASE_ST"/>
    <property type="match status" value="1"/>
</dbReference>
<dbReference type="Gene3D" id="1.25.40.370">
    <property type="match status" value="1"/>
</dbReference>
<feature type="repeat" description="WD" evidence="9">
    <location>
        <begin position="1146"/>
        <end position="1187"/>
    </location>
</feature>
<feature type="repeat" description="WD" evidence="9">
    <location>
        <begin position="890"/>
        <end position="931"/>
    </location>
</feature>
<dbReference type="InterPro" id="IPR036322">
    <property type="entry name" value="WD40_repeat_dom_sf"/>
</dbReference>
<feature type="domain" description="Protein kinase" evidence="11">
    <location>
        <begin position="12"/>
        <end position="268"/>
    </location>
</feature>
<comment type="caution">
    <text evidence="13">The sequence shown here is derived from an EMBL/GenBank/DDBJ whole genome shotgun (WGS) entry which is preliminary data.</text>
</comment>
<evidence type="ECO:0000313" key="13">
    <source>
        <dbReference type="EMBL" id="PJF42810.1"/>
    </source>
</evidence>
<dbReference type="PROSITE" id="PS00107">
    <property type="entry name" value="PROTEIN_KINASE_ATP"/>
    <property type="match status" value="1"/>
</dbReference>
<dbReference type="Gene3D" id="3.30.200.20">
    <property type="entry name" value="Phosphorylase Kinase, domain 1"/>
    <property type="match status" value="1"/>
</dbReference>
<dbReference type="Gene3D" id="1.10.510.10">
    <property type="entry name" value="Transferase(Phosphotransferase) domain 1"/>
    <property type="match status" value="1"/>
</dbReference>
<dbReference type="Pfam" id="PF00069">
    <property type="entry name" value="Pkinase"/>
    <property type="match status" value="1"/>
</dbReference>
<proteinExistence type="predicted"/>
<feature type="binding site" evidence="10">
    <location>
        <position position="41"/>
    </location>
    <ligand>
        <name>ATP</name>
        <dbReference type="ChEBI" id="CHEBI:30616"/>
    </ligand>
</feature>
<dbReference type="GO" id="GO:0004674">
    <property type="term" value="F:protein serine/threonine kinase activity"/>
    <property type="evidence" value="ECO:0007669"/>
    <property type="project" value="UniProtKB-KW"/>
</dbReference>
<evidence type="ECO:0000256" key="4">
    <source>
        <dbReference type="ARBA" id="ARBA00022679"/>
    </source>
</evidence>
<dbReference type="EC" id="2.7.11.1" evidence="1"/>
<evidence type="ECO:0000256" key="7">
    <source>
        <dbReference type="ARBA" id="ARBA00022777"/>
    </source>
</evidence>
<evidence type="ECO:0000256" key="5">
    <source>
        <dbReference type="ARBA" id="ARBA00022737"/>
    </source>
</evidence>
<feature type="repeat" description="WD" evidence="9">
    <location>
        <begin position="1240"/>
        <end position="1281"/>
    </location>
</feature>
<feature type="repeat" description="WD" evidence="9">
    <location>
        <begin position="977"/>
        <end position="1019"/>
    </location>
</feature>
<evidence type="ECO:0000313" key="14">
    <source>
        <dbReference type="Proteomes" id="UP000228947"/>
    </source>
</evidence>
<dbReference type="InterPro" id="IPR001680">
    <property type="entry name" value="WD40_rpt"/>
</dbReference>
<evidence type="ECO:0000259" key="11">
    <source>
        <dbReference type="PROSITE" id="PS50011"/>
    </source>
</evidence>
<dbReference type="PROSITE" id="PS50011">
    <property type="entry name" value="PROTEIN_KINASE_DOM"/>
    <property type="match status" value="1"/>
</dbReference>
<dbReference type="Proteomes" id="UP000229681">
    <property type="component" value="Unassembled WGS sequence"/>
</dbReference>
<keyword evidence="7" id="KW-0418">Kinase</keyword>
<dbReference type="CDD" id="cd14014">
    <property type="entry name" value="STKc_PknB_like"/>
    <property type="match status" value="1"/>
</dbReference>
<evidence type="ECO:0000256" key="3">
    <source>
        <dbReference type="ARBA" id="ARBA00022574"/>
    </source>
</evidence>
<dbReference type="InterPro" id="IPR015943">
    <property type="entry name" value="WD40/YVTN_repeat-like_dom_sf"/>
</dbReference>
<dbReference type="EMBL" id="PGTL01000008">
    <property type="protein sequence ID" value="PJF42810.1"/>
    <property type="molecule type" value="Genomic_DNA"/>
</dbReference>
<protein>
    <recommendedName>
        <fullName evidence="1">non-specific serine/threonine protein kinase</fullName>
        <ecNumber evidence="1">2.7.11.1</ecNumber>
    </recommendedName>
</protein>
<evidence type="ECO:0000256" key="2">
    <source>
        <dbReference type="ARBA" id="ARBA00022527"/>
    </source>
</evidence>
<evidence type="ECO:0000256" key="10">
    <source>
        <dbReference type="PROSITE-ProRule" id="PRU10141"/>
    </source>
</evidence>
<dbReference type="GO" id="GO:0005524">
    <property type="term" value="F:ATP binding"/>
    <property type="evidence" value="ECO:0007669"/>
    <property type="project" value="UniProtKB-UniRule"/>
</dbReference>
<dbReference type="PROSITE" id="PS50082">
    <property type="entry name" value="WD_REPEATS_2"/>
    <property type="match status" value="8"/>
</dbReference>
<dbReference type="SMART" id="SM00320">
    <property type="entry name" value="WD40"/>
    <property type="match status" value="13"/>
</dbReference>
<dbReference type="SUPFAM" id="SSF52540">
    <property type="entry name" value="P-loop containing nucleoside triphosphate hydrolases"/>
    <property type="match status" value="1"/>
</dbReference>
<dbReference type="InterPro" id="IPR011009">
    <property type="entry name" value="Kinase-like_dom_sf"/>
</dbReference>
<evidence type="ECO:0000256" key="9">
    <source>
        <dbReference type="PROSITE-ProRule" id="PRU00221"/>
    </source>
</evidence>
<dbReference type="InterPro" id="IPR011047">
    <property type="entry name" value="Quinoprotein_ADH-like_sf"/>
</dbReference>
<feature type="repeat" description="WD" evidence="9">
    <location>
        <begin position="860"/>
        <end position="890"/>
    </location>
</feature>
<dbReference type="SMART" id="SM00220">
    <property type="entry name" value="S_TKc"/>
    <property type="match status" value="1"/>
</dbReference>
<evidence type="ECO:0000313" key="15">
    <source>
        <dbReference type="Proteomes" id="UP000229681"/>
    </source>
</evidence>
<dbReference type="SUPFAM" id="SSF56112">
    <property type="entry name" value="Protein kinase-like (PK-like)"/>
    <property type="match status" value="1"/>
</dbReference>
<dbReference type="PANTHER" id="PTHR19848:SF8">
    <property type="entry name" value="F-BOX AND WD REPEAT DOMAIN CONTAINING 7"/>
    <property type="match status" value="1"/>
</dbReference>
<dbReference type="Gene3D" id="2.130.10.10">
    <property type="entry name" value="YVTN repeat-like/Quinoprotein amine dehydrogenase"/>
    <property type="match status" value="4"/>
</dbReference>